<accession>A0ABU6CKE2</accession>
<keyword evidence="1" id="KW-0472">Membrane</keyword>
<evidence type="ECO:0000313" key="2">
    <source>
        <dbReference type="EMBL" id="MEB3965199.1"/>
    </source>
</evidence>
<dbReference type="EMBL" id="JAOZYB010000325">
    <property type="protein sequence ID" value="MEB3965199.1"/>
    <property type="molecule type" value="Genomic_DNA"/>
</dbReference>
<evidence type="ECO:0000256" key="1">
    <source>
        <dbReference type="SAM" id="Phobius"/>
    </source>
</evidence>
<organism evidence="2 3">
    <name type="scientific">Streptomyces kunmingensis</name>
    <dbReference type="NCBI Taxonomy" id="68225"/>
    <lineage>
        <taxon>Bacteria</taxon>
        <taxon>Bacillati</taxon>
        <taxon>Actinomycetota</taxon>
        <taxon>Actinomycetes</taxon>
        <taxon>Kitasatosporales</taxon>
        <taxon>Streptomycetaceae</taxon>
        <taxon>Streptomyces</taxon>
    </lineage>
</organism>
<feature type="transmembrane region" description="Helical" evidence="1">
    <location>
        <begin position="6"/>
        <end position="26"/>
    </location>
</feature>
<evidence type="ECO:0000313" key="3">
    <source>
        <dbReference type="Proteomes" id="UP001352223"/>
    </source>
</evidence>
<dbReference type="Proteomes" id="UP001352223">
    <property type="component" value="Unassembled WGS sequence"/>
</dbReference>
<keyword evidence="1" id="KW-1133">Transmembrane helix</keyword>
<reference evidence="2 3" key="1">
    <citation type="submission" date="2022-10" db="EMBL/GenBank/DDBJ databases">
        <authorList>
            <person name="Xie J."/>
            <person name="Shen N."/>
        </authorList>
    </citation>
    <scope>NUCLEOTIDE SEQUENCE [LARGE SCALE GENOMIC DNA]</scope>
    <source>
        <strain evidence="2 3">DSM 41681</strain>
    </source>
</reference>
<name>A0ABU6CKE2_9ACTN</name>
<keyword evidence="3" id="KW-1185">Reference proteome</keyword>
<comment type="caution">
    <text evidence="2">The sequence shown here is derived from an EMBL/GenBank/DDBJ whole genome shotgun (WGS) entry which is preliminary data.</text>
</comment>
<dbReference type="RefSeq" id="WP_324773247.1">
    <property type="nucleotide sequence ID" value="NZ_BAAATS010000028.1"/>
</dbReference>
<keyword evidence="1" id="KW-0812">Transmembrane</keyword>
<protein>
    <submittedName>
        <fullName evidence="2">Uncharacterized protein</fullName>
    </submittedName>
</protein>
<gene>
    <name evidence="2" type="ORF">OKJ48_33985</name>
</gene>
<proteinExistence type="predicted"/>
<sequence>MDASGLAAWAAAVTSAATLVVTTWVGGRRERHRWLREALTEAFVAFLASSWRHSDAARGEASDAQHAALAAEYEEMRQQLTRLRLLAGADVVKAGEALVRAHRAVQEAGVGAVRDQALVRASQGRRTVLAAAQKLMGLW</sequence>